<keyword evidence="8 9" id="KW-0472">Membrane</keyword>
<keyword evidence="7 9" id="KW-1133">Transmembrane helix</keyword>
<feature type="transmembrane region" description="Helical" evidence="9">
    <location>
        <begin position="93"/>
        <end position="113"/>
    </location>
</feature>
<comment type="similarity">
    <text evidence="3">Belongs to the peptidase S54 family.</text>
</comment>
<keyword evidence="5 9" id="KW-0812">Transmembrane</keyword>
<evidence type="ECO:0000259" key="10">
    <source>
        <dbReference type="Pfam" id="PF01694"/>
    </source>
</evidence>
<feature type="transmembrane region" description="Helical" evidence="9">
    <location>
        <begin position="52"/>
        <end position="73"/>
    </location>
</feature>
<feature type="non-terminal residue" evidence="11">
    <location>
        <position position="1"/>
    </location>
</feature>
<keyword evidence="6" id="KW-0378">Hydrolase</keyword>
<dbReference type="GO" id="GO:0016020">
    <property type="term" value="C:membrane"/>
    <property type="evidence" value="ECO:0007669"/>
    <property type="project" value="UniProtKB-SubCell"/>
</dbReference>
<keyword evidence="12" id="KW-1185">Reference proteome</keyword>
<evidence type="ECO:0000256" key="5">
    <source>
        <dbReference type="ARBA" id="ARBA00022692"/>
    </source>
</evidence>
<dbReference type="InterPro" id="IPR035952">
    <property type="entry name" value="Rhomboid-like_sf"/>
</dbReference>
<feature type="transmembrane region" description="Helical" evidence="9">
    <location>
        <begin position="158"/>
        <end position="177"/>
    </location>
</feature>
<gene>
    <name evidence="11" type="ORF">B4U80_00262</name>
</gene>
<evidence type="ECO:0000256" key="1">
    <source>
        <dbReference type="ARBA" id="ARBA00000156"/>
    </source>
</evidence>
<comment type="catalytic activity">
    <reaction evidence="1">
        <text>Cleaves type-1 transmembrane domains using a catalytic dyad composed of serine and histidine that are contributed by different transmembrane domains.</text>
        <dbReference type="EC" id="3.4.21.105"/>
    </reaction>
</comment>
<name>A0A443SRR7_9ACAR</name>
<dbReference type="GO" id="GO:0006465">
    <property type="term" value="P:signal peptide processing"/>
    <property type="evidence" value="ECO:0007669"/>
    <property type="project" value="TreeGrafter"/>
</dbReference>
<evidence type="ECO:0000256" key="4">
    <source>
        <dbReference type="ARBA" id="ARBA00013039"/>
    </source>
</evidence>
<dbReference type="GO" id="GO:0004252">
    <property type="term" value="F:serine-type endopeptidase activity"/>
    <property type="evidence" value="ECO:0007669"/>
    <property type="project" value="InterPro"/>
</dbReference>
<comment type="subcellular location">
    <subcellularLocation>
        <location evidence="2">Membrane</location>
        <topology evidence="2">Multi-pass membrane protein</topology>
    </subcellularLocation>
</comment>
<feature type="domain" description="Peptidase S54 rhomboid" evidence="10">
    <location>
        <begin position="57"/>
        <end position="193"/>
    </location>
</feature>
<organism evidence="11 12">
    <name type="scientific">Leptotrombidium deliense</name>
    <dbReference type="NCBI Taxonomy" id="299467"/>
    <lineage>
        <taxon>Eukaryota</taxon>
        <taxon>Metazoa</taxon>
        <taxon>Ecdysozoa</taxon>
        <taxon>Arthropoda</taxon>
        <taxon>Chelicerata</taxon>
        <taxon>Arachnida</taxon>
        <taxon>Acari</taxon>
        <taxon>Acariformes</taxon>
        <taxon>Trombidiformes</taxon>
        <taxon>Prostigmata</taxon>
        <taxon>Anystina</taxon>
        <taxon>Parasitengona</taxon>
        <taxon>Trombiculoidea</taxon>
        <taxon>Trombiculidae</taxon>
        <taxon>Leptotrombidium</taxon>
    </lineage>
</organism>
<reference evidence="11 12" key="1">
    <citation type="journal article" date="2018" name="Gigascience">
        <title>Genomes of trombidid mites reveal novel predicted allergens and laterally-transferred genes associated with secondary metabolism.</title>
        <authorList>
            <person name="Dong X."/>
            <person name="Chaisiri K."/>
            <person name="Xia D."/>
            <person name="Armstrong S.D."/>
            <person name="Fang Y."/>
            <person name="Donnelly M.J."/>
            <person name="Kadowaki T."/>
            <person name="McGarry J.W."/>
            <person name="Darby A.C."/>
            <person name="Makepeace B.L."/>
        </authorList>
    </citation>
    <scope>NUCLEOTIDE SEQUENCE [LARGE SCALE GENOMIC DNA]</scope>
    <source>
        <strain evidence="11">UoL-UT</strain>
    </source>
</reference>
<dbReference type="Gene3D" id="1.20.1540.10">
    <property type="entry name" value="Rhomboid-like"/>
    <property type="match status" value="1"/>
</dbReference>
<evidence type="ECO:0000313" key="11">
    <source>
        <dbReference type="EMBL" id="RWS30155.1"/>
    </source>
</evidence>
<dbReference type="PANTHER" id="PTHR43731:SF14">
    <property type="entry name" value="PRESENILIN-ASSOCIATED RHOMBOID-LIKE PROTEIN, MITOCHONDRIAL"/>
    <property type="match status" value="1"/>
</dbReference>
<dbReference type="VEuPathDB" id="VectorBase:LDEU001889"/>
<comment type="caution">
    <text evidence="11">The sequence shown here is derived from an EMBL/GenBank/DDBJ whole genome shotgun (WGS) entry which is preliminary data.</text>
</comment>
<sequence>PRREWWNNLRDVEKVFYGILFTNACVYLAWKVPAFRNTLQMYFTDHTLKTPLYLPMLLNAFSHYSVIHLGINMYVLSSFSTGLSTTLKGEEFLAFYMSAAVFSSFTSLCLKVLRGSKNASVGASGAIFAIFALFATTYPNANLQIVLIPNFTFTAEKGLIGAMCLDFVGMLFNWKIFDHASHFGGALFGLWYAKWGRNFLRNNRIKLAQKWHDLRSKK</sequence>
<evidence type="ECO:0000256" key="8">
    <source>
        <dbReference type="ARBA" id="ARBA00023136"/>
    </source>
</evidence>
<evidence type="ECO:0000256" key="6">
    <source>
        <dbReference type="ARBA" id="ARBA00022801"/>
    </source>
</evidence>
<proteinExistence type="inferred from homology"/>
<evidence type="ECO:0000256" key="9">
    <source>
        <dbReference type="SAM" id="Phobius"/>
    </source>
</evidence>
<accession>A0A443SRR7</accession>
<dbReference type="PANTHER" id="PTHR43731">
    <property type="entry name" value="RHOMBOID PROTEASE"/>
    <property type="match status" value="1"/>
</dbReference>
<dbReference type="InterPro" id="IPR050925">
    <property type="entry name" value="Rhomboid_protease_S54"/>
</dbReference>
<dbReference type="Pfam" id="PF01694">
    <property type="entry name" value="Rhomboid"/>
    <property type="match status" value="1"/>
</dbReference>
<dbReference type="OrthoDB" id="10260614at2759"/>
<evidence type="ECO:0000256" key="7">
    <source>
        <dbReference type="ARBA" id="ARBA00022989"/>
    </source>
</evidence>
<dbReference type="AlphaFoldDB" id="A0A443SRR7"/>
<dbReference type="STRING" id="299467.A0A443SRR7"/>
<dbReference type="FunFam" id="1.20.1540.10:FF:000012">
    <property type="entry name" value="Rhomboid family protein"/>
    <property type="match status" value="1"/>
</dbReference>
<protein>
    <recommendedName>
        <fullName evidence="4">rhomboid protease</fullName>
        <ecNumber evidence="4">3.4.21.105</ecNumber>
    </recommendedName>
</protein>
<dbReference type="SUPFAM" id="SSF144091">
    <property type="entry name" value="Rhomboid-like"/>
    <property type="match status" value="1"/>
</dbReference>
<evidence type="ECO:0000313" key="12">
    <source>
        <dbReference type="Proteomes" id="UP000288716"/>
    </source>
</evidence>
<evidence type="ECO:0000256" key="2">
    <source>
        <dbReference type="ARBA" id="ARBA00004141"/>
    </source>
</evidence>
<dbReference type="EMBL" id="NCKV01000617">
    <property type="protein sequence ID" value="RWS30155.1"/>
    <property type="molecule type" value="Genomic_DNA"/>
</dbReference>
<evidence type="ECO:0000256" key="3">
    <source>
        <dbReference type="ARBA" id="ARBA00009045"/>
    </source>
</evidence>
<feature type="transmembrane region" description="Helical" evidence="9">
    <location>
        <begin position="15"/>
        <end position="32"/>
    </location>
</feature>
<dbReference type="Proteomes" id="UP000288716">
    <property type="component" value="Unassembled WGS sequence"/>
</dbReference>
<dbReference type="InterPro" id="IPR022764">
    <property type="entry name" value="Peptidase_S54_rhomboid_dom"/>
</dbReference>
<dbReference type="EC" id="3.4.21.105" evidence="4"/>
<feature type="transmembrane region" description="Helical" evidence="9">
    <location>
        <begin position="120"/>
        <end position="138"/>
    </location>
</feature>